<evidence type="ECO:0008006" key="3">
    <source>
        <dbReference type="Google" id="ProtNLM"/>
    </source>
</evidence>
<organism evidence="1 2">
    <name type="scientific">Linnemannia schmuckeri</name>
    <dbReference type="NCBI Taxonomy" id="64567"/>
    <lineage>
        <taxon>Eukaryota</taxon>
        <taxon>Fungi</taxon>
        <taxon>Fungi incertae sedis</taxon>
        <taxon>Mucoromycota</taxon>
        <taxon>Mortierellomycotina</taxon>
        <taxon>Mortierellomycetes</taxon>
        <taxon>Mortierellales</taxon>
        <taxon>Mortierellaceae</taxon>
        <taxon>Linnemannia</taxon>
    </lineage>
</organism>
<protein>
    <recommendedName>
        <fullName evidence="3">F-box domain-containing protein</fullName>
    </recommendedName>
</protein>
<proteinExistence type="predicted"/>
<evidence type="ECO:0000313" key="2">
    <source>
        <dbReference type="Proteomes" id="UP000748756"/>
    </source>
</evidence>
<sequence length="657" mass="74571">MTTACESFFTLPELIALVTPHLSRQDIIHLIRTNRRLHDICTPLLWHSVHLLEEDSFDNTNTAQARLLASPEGLRAFYNNINNIRAVYWKADFSWSYLHAVLAYLNTSSSRSSGGQDSLEDMEQDIISTYALTHSGSGGMETPDPLAVILLPPLRRLTSYKAFTGIDSYGSTNDDLPSEYRHGPHQHQTFWLLRLNSSTLVHLDLWTLDLNSSAVVRDLCRTISELQHLRTLRLNGLAPNEIPFRALKVIFFSCPSSLEELYIRPIVGDREETLRLDPLEGGWDYGQGPVVLRKEPLHWLKTLEIPSSYTGYQAPLLCSILEHCPALELFQVPSLRSLMATEKVAETIGKYCPHITSLVMPRPFWDNKGVTIMATMEAIPSQQLTSFELFAYLDYFPDRLVAAWTRHSETLQTIKLTSCRTLASAALRTALVNCRSLEVLELTEFYSSKCCLTLEDAVMDKWACTRIRTLNIPVKLTTNGKSPLYLTNPSKGRWKKEDHAHWNMLGRFYAQIGSLTQLRVLDLRSAASIHAPSEVDPDHMREIAFEETCLPGMLILEDLTKERLGYLSKLAGLTQLQELRGSIVWEFMPEDGRMSEREVDWLVDHLPVLSVAHFLPKGYEYPEEGAEEDEVPEVLQVLQSRRPGLVMAPPPYDNSYI</sequence>
<dbReference type="Gene3D" id="3.80.10.10">
    <property type="entry name" value="Ribonuclease Inhibitor"/>
    <property type="match status" value="1"/>
</dbReference>
<name>A0A9P5RU62_9FUNG</name>
<dbReference type="SUPFAM" id="SSF52047">
    <property type="entry name" value="RNI-like"/>
    <property type="match status" value="1"/>
</dbReference>
<dbReference type="Proteomes" id="UP000748756">
    <property type="component" value="Unassembled WGS sequence"/>
</dbReference>
<accession>A0A9P5RU62</accession>
<evidence type="ECO:0000313" key="1">
    <source>
        <dbReference type="EMBL" id="KAF9142646.1"/>
    </source>
</evidence>
<dbReference type="OrthoDB" id="2351521at2759"/>
<dbReference type="AlphaFoldDB" id="A0A9P5RU62"/>
<keyword evidence="2" id="KW-1185">Reference proteome</keyword>
<comment type="caution">
    <text evidence="1">The sequence shown here is derived from an EMBL/GenBank/DDBJ whole genome shotgun (WGS) entry which is preliminary data.</text>
</comment>
<dbReference type="EMBL" id="JAAAUQ010001116">
    <property type="protein sequence ID" value="KAF9142646.1"/>
    <property type="molecule type" value="Genomic_DNA"/>
</dbReference>
<dbReference type="InterPro" id="IPR032675">
    <property type="entry name" value="LRR_dom_sf"/>
</dbReference>
<gene>
    <name evidence="1" type="ORF">BG015_000714</name>
</gene>
<reference evidence="1" key="1">
    <citation type="journal article" date="2020" name="Fungal Divers.">
        <title>Resolving the Mortierellaceae phylogeny through synthesis of multi-gene phylogenetics and phylogenomics.</title>
        <authorList>
            <person name="Vandepol N."/>
            <person name="Liber J."/>
            <person name="Desiro A."/>
            <person name="Na H."/>
            <person name="Kennedy M."/>
            <person name="Barry K."/>
            <person name="Grigoriev I.V."/>
            <person name="Miller A.N."/>
            <person name="O'Donnell K."/>
            <person name="Stajich J.E."/>
            <person name="Bonito G."/>
        </authorList>
    </citation>
    <scope>NUCLEOTIDE SEQUENCE</scope>
    <source>
        <strain evidence="1">NRRL 6426</strain>
    </source>
</reference>